<gene>
    <name evidence="1" type="ORF">OXU80_12425</name>
</gene>
<sequence length="136" mass="14729">MSAALAVQKALRSRLVATPSILERVPAVNILDRNARPNPMPSIIIGEGEEVDEGDIARRNVRVHLTLHLWQKETGTTGVKGTAGAIRSAVLKERLIADGFHVADCRVSMTRFLRDPDGEHAHGVVTVETLVHEVGA</sequence>
<keyword evidence="2" id="KW-1185">Reference proteome</keyword>
<protein>
    <submittedName>
        <fullName evidence="1">DUF3168 domain-containing protein</fullName>
    </submittedName>
</protein>
<name>A0ACD4NW42_9HYPH</name>
<proteinExistence type="predicted"/>
<accession>A0ACD4NW42</accession>
<organism evidence="1 2">
    <name type="scientific">Antarcticirhabdus aurantiaca</name>
    <dbReference type="NCBI Taxonomy" id="2606717"/>
    <lineage>
        <taxon>Bacteria</taxon>
        <taxon>Pseudomonadati</taxon>
        <taxon>Pseudomonadota</taxon>
        <taxon>Alphaproteobacteria</taxon>
        <taxon>Hyphomicrobiales</taxon>
        <taxon>Aurantimonadaceae</taxon>
        <taxon>Antarcticirhabdus</taxon>
    </lineage>
</organism>
<dbReference type="Proteomes" id="UP001163223">
    <property type="component" value="Chromosome"/>
</dbReference>
<evidence type="ECO:0000313" key="2">
    <source>
        <dbReference type="Proteomes" id="UP001163223"/>
    </source>
</evidence>
<evidence type="ECO:0000313" key="1">
    <source>
        <dbReference type="EMBL" id="WAJ30953.1"/>
    </source>
</evidence>
<dbReference type="EMBL" id="CP113520">
    <property type="protein sequence ID" value="WAJ30953.1"/>
    <property type="molecule type" value="Genomic_DNA"/>
</dbReference>
<reference evidence="1" key="1">
    <citation type="submission" date="2022-11" db="EMBL/GenBank/DDBJ databases">
        <title>beta-Carotene-producing bacterium, Jeongeuplla avenae sp. nov., alleviates the salt stress of Arabidopsis seedlings.</title>
        <authorList>
            <person name="Jiang L."/>
            <person name="Lee J."/>
        </authorList>
    </citation>
    <scope>NUCLEOTIDE SEQUENCE</scope>
    <source>
        <strain evidence="1">DY_R2A_6</strain>
    </source>
</reference>